<dbReference type="Proteomes" id="UP000243719">
    <property type="component" value="Unassembled WGS sequence"/>
</dbReference>
<organism evidence="11 12">
    <name type="scientific">Chitinasiproducens palmae</name>
    <dbReference type="NCBI Taxonomy" id="1770053"/>
    <lineage>
        <taxon>Bacteria</taxon>
        <taxon>Pseudomonadati</taxon>
        <taxon>Pseudomonadota</taxon>
        <taxon>Betaproteobacteria</taxon>
        <taxon>Burkholderiales</taxon>
        <taxon>Burkholderiaceae</taxon>
        <taxon>Chitinasiproducens</taxon>
    </lineage>
</organism>
<dbReference type="GO" id="GO:0005886">
    <property type="term" value="C:plasma membrane"/>
    <property type="evidence" value="ECO:0007669"/>
    <property type="project" value="UniProtKB-SubCell"/>
</dbReference>
<feature type="transmembrane region" description="Helical" evidence="9">
    <location>
        <begin position="263"/>
        <end position="281"/>
    </location>
</feature>
<evidence type="ECO:0000256" key="4">
    <source>
        <dbReference type="ARBA" id="ARBA00022692"/>
    </source>
</evidence>
<dbReference type="Gene3D" id="1.20.1250.20">
    <property type="entry name" value="MFS general substrate transporter like domains"/>
    <property type="match status" value="1"/>
</dbReference>
<dbReference type="GO" id="GO:0022857">
    <property type="term" value="F:transmembrane transporter activity"/>
    <property type="evidence" value="ECO:0007669"/>
    <property type="project" value="InterPro"/>
</dbReference>
<gene>
    <name evidence="11" type="ORF">SAMN05216551_101323</name>
</gene>
<feature type="transmembrane region" description="Helical" evidence="9">
    <location>
        <begin position="144"/>
        <end position="165"/>
    </location>
</feature>
<dbReference type="InterPro" id="IPR011701">
    <property type="entry name" value="MFS"/>
</dbReference>
<feature type="transmembrane region" description="Helical" evidence="9">
    <location>
        <begin position="344"/>
        <end position="368"/>
    </location>
</feature>
<dbReference type="InterPro" id="IPR020846">
    <property type="entry name" value="MFS_dom"/>
</dbReference>
<dbReference type="PROSITE" id="PS50850">
    <property type="entry name" value="MFS"/>
    <property type="match status" value="2"/>
</dbReference>
<evidence type="ECO:0000259" key="10">
    <source>
        <dbReference type="PROSITE" id="PS50850"/>
    </source>
</evidence>
<evidence type="ECO:0000256" key="6">
    <source>
        <dbReference type="ARBA" id="ARBA00023136"/>
    </source>
</evidence>
<reference evidence="12" key="1">
    <citation type="submission" date="2016-09" db="EMBL/GenBank/DDBJ databases">
        <authorList>
            <person name="Varghese N."/>
            <person name="Submissions S."/>
        </authorList>
    </citation>
    <scope>NUCLEOTIDE SEQUENCE [LARGE SCALE GENOMIC DNA]</scope>
    <source>
        <strain evidence="12">JS23</strain>
    </source>
</reference>
<comment type="similarity">
    <text evidence="7">Belongs to the major facilitator superfamily. Drug:H(+) antiporter-3 (DHA3) (TC 2.A.1.21) family.</text>
</comment>
<name>A0A1H2PJI6_9BURK</name>
<evidence type="ECO:0000256" key="1">
    <source>
        <dbReference type="ARBA" id="ARBA00004651"/>
    </source>
</evidence>
<accession>A0A1H2PJI6</accession>
<evidence type="ECO:0000256" key="5">
    <source>
        <dbReference type="ARBA" id="ARBA00022989"/>
    </source>
</evidence>
<protein>
    <recommendedName>
        <fullName evidence="8">Multidrug efflux pump Tap</fullName>
    </recommendedName>
</protein>
<dbReference type="InterPro" id="IPR036259">
    <property type="entry name" value="MFS_trans_sf"/>
</dbReference>
<comment type="subcellular location">
    <subcellularLocation>
        <location evidence="1">Cell membrane</location>
        <topology evidence="1">Multi-pass membrane protein</topology>
    </subcellularLocation>
</comment>
<dbReference type="STRING" id="1770053.SAMN05216551_101323"/>
<evidence type="ECO:0000256" key="3">
    <source>
        <dbReference type="ARBA" id="ARBA00022475"/>
    </source>
</evidence>
<evidence type="ECO:0000313" key="11">
    <source>
        <dbReference type="EMBL" id="SDV46418.1"/>
    </source>
</evidence>
<keyword evidence="12" id="KW-1185">Reference proteome</keyword>
<dbReference type="SUPFAM" id="SSF103473">
    <property type="entry name" value="MFS general substrate transporter"/>
    <property type="match status" value="1"/>
</dbReference>
<dbReference type="PANTHER" id="PTHR23513:SF9">
    <property type="entry name" value="ENTEROBACTIN EXPORTER ENTS"/>
    <property type="match status" value="1"/>
</dbReference>
<feature type="transmembrane region" description="Helical" evidence="9">
    <location>
        <begin position="17"/>
        <end position="38"/>
    </location>
</feature>
<evidence type="ECO:0000256" key="2">
    <source>
        <dbReference type="ARBA" id="ARBA00022448"/>
    </source>
</evidence>
<sequence>MLSVAVGWQIYHLTGSAYALGLVGLAQFLPMVCLTLVVGHVADRFDRRRIVAVCMGIESLAAFGLAAVVAVSLAGALSASFAVPAVYALIIVNGAARAFEAPTSATLVPALTPREGLQRATAWSTSANQTAQILGPALGGVCYAIAPTFAFALAAVLFAIGAVLIGRLTLARRVVSRTPVTLASVFSGVSFIRSQPVVLGTLSLDLFAVLLGGATALMPIFARDILAVGPWGLGVMRSAPAVGALAMSVWLGRRPLSGPIGRILFGALILFGLATVVFAFSRSLPLTVAALVVLGAADSISVVVRITLVQLLTPDEMLGRVSAVNTLFVGTSNQLGEFESGVTAGLFGTVAATAMGGVGTILVSLLWMRLFPQLRDMRSLDGSGPEARR</sequence>
<evidence type="ECO:0000256" key="7">
    <source>
        <dbReference type="ARBA" id="ARBA00038075"/>
    </source>
</evidence>
<feature type="transmembrane region" description="Helical" evidence="9">
    <location>
        <begin position="50"/>
        <end position="77"/>
    </location>
</feature>
<feature type="transmembrane region" description="Helical" evidence="9">
    <location>
        <begin position="288"/>
        <end position="308"/>
    </location>
</feature>
<evidence type="ECO:0000256" key="8">
    <source>
        <dbReference type="ARBA" id="ARBA00040914"/>
    </source>
</evidence>
<feature type="domain" description="Major facilitator superfamily (MFS) profile" evidence="10">
    <location>
        <begin position="180"/>
        <end position="389"/>
    </location>
</feature>
<keyword evidence="3" id="KW-1003">Cell membrane</keyword>
<dbReference type="Pfam" id="PF07690">
    <property type="entry name" value="MFS_1"/>
    <property type="match status" value="1"/>
</dbReference>
<proteinExistence type="inferred from homology"/>
<feature type="transmembrane region" description="Helical" evidence="9">
    <location>
        <begin position="198"/>
        <end position="222"/>
    </location>
</feature>
<keyword evidence="5 9" id="KW-1133">Transmembrane helix</keyword>
<keyword evidence="4 9" id="KW-0812">Transmembrane</keyword>
<dbReference type="CDD" id="cd06173">
    <property type="entry name" value="MFS_MefA_like"/>
    <property type="match status" value="1"/>
</dbReference>
<dbReference type="PANTHER" id="PTHR23513">
    <property type="entry name" value="INTEGRAL MEMBRANE EFFLUX PROTEIN-RELATED"/>
    <property type="match status" value="1"/>
</dbReference>
<keyword evidence="6 9" id="KW-0472">Membrane</keyword>
<dbReference type="EMBL" id="FNLO01000001">
    <property type="protein sequence ID" value="SDV46418.1"/>
    <property type="molecule type" value="Genomic_DNA"/>
</dbReference>
<dbReference type="AlphaFoldDB" id="A0A1H2PJI6"/>
<feature type="domain" description="Major facilitator superfamily (MFS) profile" evidence="10">
    <location>
        <begin position="1"/>
        <end position="173"/>
    </location>
</feature>
<evidence type="ECO:0000256" key="9">
    <source>
        <dbReference type="SAM" id="Phobius"/>
    </source>
</evidence>
<evidence type="ECO:0000313" key="12">
    <source>
        <dbReference type="Proteomes" id="UP000243719"/>
    </source>
</evidence>
<keyword evidence="2" id="KW-0813">Transport</keyword>